<evidence type="ECO:0000256" key="2">
    <source>
        <dbReference type="ARBA" id="ARBA00023268"/>
    </source>
</evidence>
<comment type="caution">
    <text evidence="4">The sequence shown here is derived from an EMBL/GenBank/DDBJ whole genome shotgun (WGS) entry which is preliminary data.</text>
</comment>
<dbReference type="InterPro" id="IPR036291">
    <property type="entry name" value="NAD(P)-bd_dom_sf"/>
</dbReference>
<dbReference type="PANTHER" id="PTHR43775:SF49">
    <property type="entry name" value="SYNTHASE, PUTATIVE (JCVI)-RELATED"/>
    <property type="match status" value="1"/>
</dbReference>
<gene>
    <name evidence="4" type="ORF">BJX67DRAFT_346859</name>
</gene>
<dbReference type="SMART" id="SM00822">
    <property type="entry name" value="PKS_KR"/>
    <property type="match status" value="1"/>
</dbReference>
<dbReference type="Gene3D" id="3.40.50.720">
    <property type="entry name" value="NAD(P)-binding Rossmann-like Domain"/>
    <property type="match status" value="1"/>
</dbReference>
<dbReference type="Proteomes" id="UP001610432">
    <property type="component" value="Unassembled WGS sequence"/>
</dbReference>
<proteinExistence type="predicted"/>
<dbReference type="PANTHER" id="PTHR43775">
    <property type="entry name" value="FATTY ACID SYNTHASE"/>
    <property type="match status" value="1"/>
</dbReference>
<dbReference type="Pfam" id="PF08659">
    <property type="entry name" value="KR"/>
    <property type="match status" value="1"/>
</dbReference>
<evidence type="ECO:0000256" key="1">
    <source>
        <dbReference type="ARBA" id="ARBA00022679"/>
    </source>
</evidence>
<name>A0ABR4LZU8_9EURO</name>
<dbReference type="EMBL" id="JBFXLQ010000008">
    <property type="protein sequence ID" value="KAL2869714.1"/>
    <property type="molecule type" value="Genomic_DNA"/>
</dbReference>
<dbReference type="SUPFAM" id="SSF51735">
    <property type="entry name" value="NAD(P)-binding Rossmann-fold domains"/>
    <property type="match status" value="1"/>
</dbReference>
<feature type="domain" description="Ketoreductase" evidence="3">
    <location>
        <begin position="3"/>
        <end position="96"/>
    </location>
</feature>
<organism evidence="4 5">
    <name type="scientific">Aspergillus lucknowensis</name>
    <dbReference type="NCBI Taxonomy" id="176173"/>
    <lineage>
        <taxon>Eukaryota</taxon>
        <taxon>Fungi</taxon>
        <taxon>Dikarya</taxon>
        <taxon>Ascomycota</taxon>
        <taxon>Pezizomycotina</taxon>
        <taxon>Eurotiomycetes</taxon>
        <taxon>Eurotiomycetidae</taxon>
        <taxon>Eurotiales</taxon>
        <taxon>Aspergillaceae</taxon>
        <taxon>Aspergillus</taxon>
        <taxon>Aspergillus subgen. Nidulantes</taxon>
    </lineage>
</organism>
<protein>
    <submittedName>
        <fullName evidence="4">KR-domain-containing protein</fullName>
    </submittedName>
</protein>
<keyword evidence="2" id="KW-0511">Multifunctional enzyme</keyword>
<dbReference type="InterPro" id="IPR013968">
    <property type="entry name" value="PKS_KR"/>
</dbReference>
<dbReference type="InterPro" id="IPR050091">
    <property type="entry name" value="PKS_NRPS_Biosynth_Enz"/>
</dbReference>
<sequence>MSATLRDRTFAKMTPTEWKDCLAPKVQGTWNLHEALDGQGSSLDFFVVFGSLAGTCGSSGQANYAAANSFLESFVRYRRQRGLPCSALNLGPVEETGMVSRDEKLLQMFRATSCHLLSEQEVLDGLHLAISQSSSPVGASDGSAGGVVTIGLSTTNPNPAAESSVRTAGWTGDIRFAIYSNLASTTERQPQITDDKFRAFVQRIEANPSLLNEPQTEIVVRRELGRLMTSYLGDGAEMSDEEVAGIAIDSMMAIEVKDWVRGNMNMDIGMDQTSRARNVGELAAVTVERLREKYGVHSMNAVLV</sequence>
<keyword evidence="5" id="KW-1185">Reference proteome</keyword>
<evidence type="ECO:0000313" key="5">
    <source>
        <dbReference type="Proteomes" id="UP001610432"/>
    </source>
</evidence>
<accession>A0ABR4LZU8</accession>
<keyword evidence="1" id="KW-0808">Transferase</keyword>
<dbReference type="InterPro" id="IPR057326">
    <property type="entry name" value="KR_dom"/>
</dbReference>
<evidence type="ECO:0000259" key="3">
    <source>
        <dbReference type="SMART" id="SM00822"/>
    </source>
</evidence>
<dbReference type="GeneID" id="98143530"/>
<evidence type="ECO:0000313" key="4">
    <source>
        <dbReference type="EMBL" id="KAL2869714.1"/>
    </source>
</evidence>
<dbReference type="RefSeq" id="XP_070888693.1">
    <property type="nucleotide sequence ID" value="XM_071028458.1"/>
</dbReference>
<reference evidence="4 5" key="1">
    <citation type="submission" date="2024-07" db="EMBL/GenBank/DDBJ databases">
        <title>Section-level genome sequencing and comparative genomics of Aspergillus sections Usti and Cavernicolus.</title>
        <authorList>
            <consortium name="Lawrence Berkeley National Laboratory"/>
            <person name="Nybo J.L."/>
            <person name="Vesth T.C."/>
            <person name="Theobald S."/>
            <person name="Frisvad J.C."/>
            <person name="Larsen T.O."/>
            <person name="Kjaerboelling I."/>
            <person name="Rothschild-Mancinelli K."/>
            <person name="Lyhne E.K."/>
            <person name="Kogle M.E."/>
            <person name="Barry K."/>
            <person name="Clum A."/>
            <person name="Na H."/>
            <person name="Ledsgaard L."/>
            <person name="Lin J."/>
            <person name="Lipzen A."/>
            <person name="Kuo A."/>
            <person name="Riley R."/>
            <person name="Mondo S."/>
            <person name="Labutti K."/>
            <person name="Haridas S."/>
            <person name="Pangalinan J."/>
            <person name="Salamov A.A."/>
            <person name="Simmons B.A."/>
            <person name="Magnuson J.K."/>
            <person name="Chen J."/>
            <person name="Drula E."/>
            <person name="Henrissat B."/>
            <person name="Wiebenga A."/>
            <person name="Lubbers R.J."/>
            <person name="Gomes A.C."/>
            <person name="Macurrencykelacurrency M.R."/>
            <person name="Stajich J."/>
            <person name="Grigoriev I.V."/>
            <person name="Mortensen U.H."/>
            <person name="De Vries R.P."/>
            <person name="Baker S.E."/>
            <person name="Andersen M.R."/>
        </authorList>
    </citation>
    <scope>NUCLEOTIDE SEQUENCE [LARGE SCALE GENOMIC DNA]</scope>
    <source>
        <strain evidence="4 5">CBS 449.75</strain>
    </source>
</reference>